<gene>
    <name evidence="12" type="ORF">ATK74_1036</name>
</gene>
<dbReference type="Gene3D" id="3.30.565.10">
    <property type="entry name" value="Histidine kinase-like ATPase, C-terminal domain"/>
    <property type="match status" value="1"/>
</dbReference>
<dbReference type="Pfam" id="PF07730">
    <property type="entry name" value="HisKA_3"/>
    <property type="match status" value="1"/>
</dbReference>
<evidence type="ECO:0000256" key="8">
    <source>
        <dbReference type="ARBA" id="ARBA00023012"/>
    </source>
</evidence>
<accession>A0A2A9CPW5</accession>
<dbReference type="EMBL" id="PDJC01000001">
    <property type="protein sequence ID" value="PFG16497.1"/>
    <property type="molecule type" value="Genomic_DNA"/>
</dbReference>
<evidence type="ECO:0000259" key="11">
    <source>
        <dbReference type="Pfam" id="PF07730"/>
    </source>
</evidence>
<keyword evidence="8" id="KW-0902">Two-component regulatory system</keyword>
<keyword evidence="7" id="KW-0067">ATP-binding</keyword>
<dbReference type="OrthoDB" id="227596at2"/>
<keyword evidence="4" id="KW-0808">Transferase</keyword>
<feature type="domain" description="Histidine kinase/HSP90-like ATPase" evidence="10">
    <location>
        <begin position="294"/>
        <end position="379"/>
    </location>
</feature>
<feature type="transmembrane region" description="Helical" evidence="9">
    <location>
        <begin position="45"/>
        <end position="63"/>
    </location>
</feature>
<dbReference type="RefSeq" id="WP_098460030.1">
    <property type="nucleotide sequence ID" value="NZ_PDJC01000001.1"/>
</dbReference>
<keyword evidence="9" id="KW-0812">Transmembrane</keyword>
<dbReference type="GO" id="GO:0016020">
    <property type="term" value="C:membrane"/>
    <property type="evidence" value="ECO:0007669"/>
    <property type="project" value="InterPro"/>
</dbReference>
<proteinExistence type="predicted"/>
<evidence type="ECO:0000256" key="4">
    <source>
        <dbReference type="ARBA" id="ARBA00022679"/>
    </source>
</evidence>
<dbReference type="GO" id="GO:0000155">
    <property type="term" value="F:phosphorelay sensor kinase activity"/>
    <property type="evidence" value="ECO:0007669"/>
    <property type="project" value="InterPro"/>
</dbReference>
<feature type="transmembrane region" description="Helical" evidence="9">
    <location>
        <begin position="107"/>
        <end position="125"/>
    </location>
</feature>
<dbReference type="InterPro" id="IPR011712">
    <property type="entry name" value="Sig_transdc_His_kin_sub3_dim/P"/>
</dbReference>
<dbReference type="EC" id="2.7.13.3" evidence="2"/>
<evidence type="ECO:0000256" key="6">
    <source>
        <dbReference type="ARBA" id="ARBA00022777"/>
    </source>
</evidence>
<dbReference type="Proteomes" id="UP000226079">
    <property type="component" value="Unassembled WGS sequence"/>
</dbReference>
<dbReference type="InterPro" id="IPR003594">
    <property type="entry name" value="HATPase_dom"/>
</dbReference>
<evidence type="ECO:0000313" key="12">
    <source>
        <dbReference type="EMBL" id="PFG16497.1"/>
    </source>
</evidence>
<dbReference type="Pfam" id="PF02518">
    <property type="entry name" value="HATPase_c"/>
    <property type="match status" value="1"/>
</dbReference>
<feature type="transmembrane region" description="Helical" evidence="9">
    <location>
        <begin position="69"/>
        <end position="95"/>
    </location>
</feature>
<dbReference type="PANTHER" id="PTHR24421:SF10">
    <property type="entry name" value="NITRATE_NITRITE SENSOR PROTEIN NARQ"/>
    <property type="match status" value="1"/>
</dbReference>
<comment type="caution">
    <text evidence="12">The sequence shown here is derived from an EMBL/GenBank/DDBJ whole genome shotgun (WGS) entry which is preliminary data.</text>
</comment>
<evidence type="ECO:0000256" key="5">
    <source>
        <dbReference type="ARBA" id="ARBA00022741"/>
    </source>
</evidence>
<reference evidence="12 13" key="1">
    <citation type="submission" date="2017-10" db="EMBL/GenBank/DDBJ databases">
        <title>Sequencing the genomes of 1000 actinobacteria strains.</title>
        <authorList>
            <person name="Klenk H.-P."/>
        </authorList>
    </citation>
    <scope>NUCLEOTIDE SEQUENCE [LARGE SCALE GENOMIC DNA]</scope>
    <source>
        <strain evidence="12 13">DSM 15597</strain>
    </source>
</reference>
<keyword evidence="5" id="KW-0547">Nucleotide-binding</keyword>
<name>A0A2A9CPW5_9ACTN</name>
<evidence type="ECO:0000259" key="10">
    <source>
        <dbReference type="Pfam" id="PF02518"/>
    </source>
</evidence>
<organism evidence="12 13">
    <name type="scientific">Propionicimonas paludicola</name>
    <dbReference type="NCBI Taxonomy" id="185243"/>
    <lineage>
        <taxon>Bacteria</taxon>
        <taxon>Bacillati</taxon>
        <taxon>Actinomycetota</taxon>
        <taxon>Actinomycetes</taxon>
        <taxon>Propionibacteriales</taxon>
        <taxon>Nocardioidaceae</taxon>
        <taxon>Propionicimonas</taxon>
    </lineage>
</organism>
<keyword evidence="3" id="KW-0597">Phosphoprotein</keyword>
<comment type="catalytic activity">
    <reaction evidence="1">
        <text>ATP + protein L-histidine = ADP + protein N-phospho-L-histidine.</text>
        <dbReference type="EC" id="2.7.13.3"/>
    </reaction>
</comment>
<dbReference type="AlphaFoldDB" id="A0A2A9CPW5"/>
<dbReference type="GO" id="GO:0046983">
    <property type="term" value="F:protein dimerization activity"/>
    <property type="evidence" value="ECO:0007669"/>
    <property type="project" value="InterPro"/>
</dbReference>
<feature type="transmembrane region" description="Helical" evidence="9">
    <location>
        <begin position="20"/>
        <end position="38"/>
    </location>
</feature>
<sequence>MRTWRALQRLDEDRPWLLDGILALGLLLAVTIAIAFSLHPTISGLQLVLLLIATVPFAARRILPLTVLLVSGSAVVALLLLGYGTPVVGSALFLAAYSVAAQRSARITALAAVFCAALIGLVAALPGRMSWPEAITNIALFVGMFALGRAGQAQRRASALLAERAELAERAKVEASRNAVNQERLRIARELHDVVGHSLGAIALQAGVGARVAIDDPQAAQDALTAIAERSRSSLHEVRQLLGALRNPGDDNAPNPTLNELDHLVAQAGAAGVGVDVVRDGEPWPLSPALGLTCYRVLQESLTNVMRHSGTDRAEVRVGFDPDRLTLVVTDQGQGAPTDAVEGGGQVGMRERIAVWGGRLEAGNLPGGGYRVLAEIPRPEEAGQ</sequence>
<dbReference type="CDD" id="cd16917">
    <property type="entry name" value="HATPase_UhpB-NarQ-NarX-like"/>
    <property type="match status" value="1"/>
</dbReference>
<evidence type="ECO:0000256" key="1">
    <source>
        <dbReference type="ARBA" id="ARBA00000085"/>
    </source>
</evidence>
<dbReference type="SUPFAM" id="SSF55874">
    <property type="entry name" value="ATPase domain of HSP90 chaperone/DNA topoisomerase II/histidine kinase"/>
    <property type="match status" value="1"/>
</dbReference>
<dbReference type="Gene3D" id="1.20.5.1930">
    <property type="match status" value="1"/>
</dbReference>
<protein>
    <recommendedName>
        <fullName evidence="2">histidine kinase</fullName>
        <ecNumber evidence="2">2.7.13.3</ecNumber>
    </recommendedName>
</protein>
<keyword evidence="6 12" id="KW-0418">Kinase</keyword>
<evidence type="ECO:0000313" key="13">
    <source>
        <dbReference type="Proteomes" id="UP000226079"/>
    </source>
</evidence>
<keyword evidence="9" id="KW-1133">Transmembrane helix</keyword>
<keyword evidence="9" id="KW-0472">Membrane</keyword>
<dbReference type="InterPro" id="IPR036890">
    <property type="entry name" value="HATPase_C_sf"/>
</dbReference>
<evidence type="ECO:0000256" key="2">
    <source>
        <dbReference type="ARBA" id="ARBA00012438"/>
    </source>
</evidence>
<keyword evidence="13" id="KW-1185">Reference proteome</keyword>
<dbReference type="InterPro" id="IPR050482">
    <property type="entry name" value="Sensor_HK_TwoCompSys"/>
</dbReference>
<feature type="domain" description="Signal transduction histidine kinase subgroup 3 dimerisation and phosphoacceptor" evidence="11">
    <location>
        <begin position="183"/>
        <end position="249"/>
    </location>
</feature>
<dbReference type="PANTHER" id="PTHR24421">
    <property type="entry name" value="NITRATE/NITRITE SENSOR PROTEIN NARX-RELATED"/>
    <property type="match status" value="1"/>
</dbReference>
<dbReference type="GO" id="GO:0005524">
    <property type="term" value="F:ATP binding"/>
    <property type="evidence" value="ECO:0007669"/>
    <property type="project" value="UniProtKB-KW"/>
</dbReference>
<evidence type="ECO:0000256" key="9">
    <source>
        <dbReference type="SAM" id="Phobius"/>
    </source>
</evidence>
<evidence type="ECO:0000256" key="3">
    <source>
        <dbReference type="ARBA" id="ARBA00022553"/>
    </source>
</evidence>
<evidence type="ECO:0000256" key="7">
    <source>
        <dbReference type="ARBA" id="ARBA00022840"/>
    </source>
</evidence>